<feature type="domain" description="Calcineurin-like phosphoesterase" evidence="1">
    <location>
        <begin position="9"/>
        <end position="189"/>
    </location>
</feature>
<dbReference type="RefSeq" id="WP_075443380.1">
    <property type="nucleotide sequence ID" value="NZ_FOQK01000011.1"/>
</dbReference>
<dbReference type="PANTHER" id="PTHR42850:SF4">
    <property type="entry name" value="ZINC-DEPENDENT ENDOPOLYPHOSPHATASE"/>
    <property type="match status" value="1"/>
</dbReference>
<dbReference type="Pfam" id="PF00149">
    <property type="entry name" value="Metallophos"/>
    <property type="match status" value="1"/>
</dbReference>
<accession>A0A1I3EQJ7</accession>
<dbReference type="InterPro" id="IPR004843">
    <property type="entry name" value="Calcineurin-like_PHP"/>
</dbReference>
<dbReference type="GO" id="GO:0110154">
    <property type="term" value="P:RNA decapping"/>
    <property type="evidence" value="ECO:0007669"/>
    <property type="project" value="TreeGrafter"/>
</dbReference>
<dbReference type="CDD" id="cd00144">
    <property type="entry name" value="MPP_PPP_family"/>
    <property type="match status" value="1"/>
</dbReference>
<dbReference type="SUPFAM" id="SSF56300">
    <property type="entry name" value="Metallo-dependent phosphatases"/>
    <property type="match status" value="1"/>
</dbReference>
<protein>
    <submittedName>
        <fullName evidence="2">Serine/threonine protein phosphatase 1</fullName>
    </submittedName>
</protein>
<dbReference type="GO" id="GO:0016791">
    <property type="term" value="F:phosphatase activity"/>
    <property type="evidence" value="ECO:0007669"/>
    <property type="project" value="TreeGrafter"/>
</dbReference>
<evidence type="ECO:0000313" key="2">
    <source>
        <dbReference type="EMBL" id="SFI01143.1"/>
    </source>
</evidence>
<organism evidence="2 3">
    <name type="scientific">Selenomonas ruminantium</name>
    <dbReference type="NCBI Taxonomy" id="971"/>
    <lineage>
        <taxon>Bacteria</taxon>
        <taxon>Bacillati</taxon>
        <taxon>Bacillota</taxon>
        <taxon>Negativicutes</taxon>
        <taxon>Selenomonadales</taxon>
        <taxon>Selenomonadaceae</taxon>
        <taxon>Selenomonas</taxon>
    </lineage>
</organism>
<dbReference type="PRINTS" id="PR00114">
    <property type="entry name" value="STPHPHTASE"/>
</dbReference>
<dbReference type="Proteomes" id="UP000183639">
    <property type="component" value="Unassembled WGS sequence"/>
</dbReference>
<name>A0A1I3EQJ7_SELRU</name>
<dbReference type="AlphaFoldDB" id="A0A1I3EQJ7"/>
<evidence type="ECO:0000259" key="1">
    <source>
        <dbReference type="Pfam" id="PF00149"/>
    </source>
</evidence>
<dbReference type="GO" id="GO:0005737">
    <property type="term" value="C:cytoplasm"/>
    <property type="evidence" value="ECO:0007669"/>
    <property type="project" value="TreeGrafter"/>
</dbReference>
<dbReference type="InterPro" id="IPR050126">
    <property type="entry name" value="Ap4A_hydrolase"/>
</dbReference>
<reference evidence="2 3" key="1">
    <citation type="submission" date="2016-10" db="EMBL/GenBank/DDBJ databases">
        <authorList>
            <person name="de Groot N.N."/>
        </authorList>
    </citation>
    <scope>NUCLEOTIDE SEQUENCE [LARGE SCALE GENOMIC DNA]</scope>
    <source>
        <strain evidence="2 3">Z108</strain>
    </source>
</reference>
<dbReference type="Gene3D" id="3.60.21.10">
    <property type="match status" value="1"/>
</dbReference>
<dbReference type="GO" id="GO:0008803">
    <property type="term" value="F:bis(5'-nucleosyl)-tetraphosphatase (symmetrical) activity"/>
    <property type="evidence" value="ECO:0007669"/>
    <property type="project" value="TreeGrafter"/>
</dbReference>
<evidence type="ECO:0000313" key="3">
    <source>
        <dbReference type="Proteomes" id="UP000183639"/>
    </source>
</evidence>
<dbReference type="InterPro" id="IPR006186">
    <property type="entry name" value="Ser/Thr-sp_prot-phosphatase"/>
</dbReference>
<dbReference type="PANTHER" id="PTHR42850">
    <property type="entry name" value="METALLOPHOSPHOESTERASE"/>
    <property type="match status" value="1"/>
</dbReference>
<gene>
    <name evidence="2" type="ORF">SAMN04487861_11135</name>
</gene>
<proteinExistence type="predicted"/>
<dbReference type="InterPro" id="IPR029052">
    <property type="entry name" value="Metallo-depent_PP-like"/>
</dbReference>
<dbReference type="OrthoDB" id="9779903at2"/>
<dbReference type="EMBL" id="FOQK01000011">
    <property type="protein sequence ID" value="SFI01143.1"/>
    <property type="molecule type" value="Genomic_DNA"/>
</dbReference>
<sequence length="245" mass="28856">MRKLEQYKRIISIGDIHGHYDKAKELWEKIRFNDEEDLLIFHGDYIDRGAESVRTLQFVKSLVEGHENIIALKGNHEDFMQSFFDIYSIEDADWWNLYDLWLDPRNGGDVTLKQLSKIDRREFYKLLRFVQKLPLYLDLGEYLFVHAGVHPRKEHLADQTEHDFLWIRDKFLKYYRGKQTIVAGHTPVQYLYRKCTVPMMLSNNILLTDTGTAFGGELSAVNVRDLTYLQSGSTTDKWKKIDSEG</sequence>